<reference evidence="2" key="1">
    <citation type="journal article" date="2022" name="Mol. Ecol. Resour.">
        <title>The genomes of chicory, endive, great burdock and yacon provide insights into Asteraceae palaeo-polyploidization history and plant inulin production.</title>
        <authorList>
            <person name="Fan W."/>
            <person name="Wang S."/>
            <person name="Wang H."/>
            <person name="Wang A."/>
            <person name="Jiang F."/>
            <person name="Liu H."/>
            <person name="Zhao H."/>
            <person name="Xu D."/>
            <person name="Zhang Y."/>
        </authorList>
    </citation>
    <scope>NUCLEOTIDE SEQUENCE [LARGE SCALE GENOMIC DNA]</scope>
    <source>
        <strain evidence="2">cv. Yunnan</strain>
    </source>
</reference>
<sequence>MVGMPLVLRDEENYRKIAELYGRTVDDRVFSWDGIDISAGYCLFLTEIGNRIDEGVNLAWKNRVYPVWVSEGGDSQAMHVPKTTALEIDSAHATPVVMGSPGGPPLRVQQDLDCSNHIGPISELGHTSAFNSKKRPRRFRSPEVAEMDLGPTYSNMFDEVISNLPFPDLNFVVPDSCPSTGSQPAEDLMGHSPMEETKIGCLSSQQIKDALKVSGPSKGKPPIAPSSFKKGQRGYSDFETMCEGPRYPYTQPGSSSSTPAWDFNSNDPHHTRGTYEAPRQSGHLVLEDEDEPKEWMAQVEAGVQITFVSLPDGGNDLKRIRFNREMFNKWQAQRW</sequence>
<proteinExistence type="predicted"/>
<keyword evidence="2" id="KW-1185">Reference proteome</keyword>
<gene>
    <name evidence="1" type="ORF">L1987_73777</name>
</gene>
<name>A0ACB9A181_9ASTR</name>
<evidence type="ECO:0000313" key="2">
    <source>
        <dbReference type="Proteomes" id="UP001056120"/>
    </source>
</evidence>
<dbReference type="EMBL" id="CM042042">
    <property type="protein sequence ID" value="KAI3703587.1"/>
    <property type="molecule type" value="Genomic_DNA"/>
</dbReference>
<reference evidence="1 2" key="2">
    <citation type="journal article" date="2022" name="Mol. Ecol. Resour.">
        <title>The genomes of chicory, endive, great burdock and yacon provide insights into Asteraceae paleo-polyploidization history and plant inulin production.</title>
        <authorList>
            <person name="Fan W."/>
            <person name="Wang S."/>
            <person name="Wang H."/>
            <person name="Wang A."/>
            <person name="Jiang F."/>
            <person name="Liu H."/>
            <person name="Zhao H."/>
            <person name="Xu D."/>
            <person name="Zhang Y."/>
        </authorList>
    </citation>
    <scope>NUCLEOTIDE SEQUENCE [LARGE SCALE GENOMIC DNA]</scope>
    <source>
        <strain evidence="2">cv. Yunnan</strain>
        <tissue evidence="1">Leaves</tissue>
    </source>
</reference>
<organism evidence="1 2">
    <name type="scientific">Smallanthus sonchifolius</name>
    <dbReference type="NCBI Taxonomy" id="185202"/>
    <lineage>
        <taxon>Eukaryota</taxon>
        <taxon>Viridiplantae</taxon>
        <taxon>Streptophyta</taxon>
        <taxon>Embryophyta</taxon>
        <taxon>Tracheophyta</taxon>
        <taxon>Spermatophyta</taxon>
        <taxon>Magnoliopsida</taxon>
        <taxon>eudicotyledons</taxon>
        <taxon>Gunneridae</taxon>
        <taxon>Pentapetalae</taxon>
        <taxon>asterids</taxon>
        <taxon>campanulids</taxon>
        <taxon>Asterales</taxon>
        <taxon>Asteraceae</taxon>
        <taxon>Asteroideae</taxon>
        <taxon>Heliantheae alliance</taxon>
        <taxon>Millerieae</taxon>
        <taxon>Smallanthus</taxon>
    </lineage>
</organism>
<protein>
    <submittedName>
        <fullName evidence="1">Uncharacterized protein</fullName>
    </submittedName>
</protein>
<evidence type="ECO:0000313" key="1">
    <source>
        <dbReference type="EMBL" id="KAI3703587.1"/>
    </source>
</evidence>
<dbReference type="Proteomes" id="UP001056120">
    <property type="component" value="Linkage Group LG25"/>
</dbReference>
<accession>A0ACB9A181</accession>
<comment type="caution">
    <text evidence="1">The sequence shown here is derived from an EMBL/GenBank/DDBJ whole genome shotgun (WGS) entry which is preliminary data.</text>
</comment>